<dbReference type="Pfam" id="PF13439">
    <property type="entry name" value="Glyco_transf_4"/>
    <property type="match status" value="1"/>
</dbReference>
<name>A0A343TGG2_9EURY</name>
<organism evidence="3 4">
    <name type="scientific">Halalkaliarchaeum desulfuricum</name>
    <dbReference type="NCBI Taxonomy" id="2055893"/>
    <lineage>
        <taxon>Archaea</taxon>
        <taxon>Methanobacteriati</taxon>
        <taxon>Methanobacteriota</taxon>
        <taxon>Stenosarchaea group</taxon>
        <taxon>Halobacteria</taxon>
        <taxon>Halobacteriales</taxon>
        <taxon>Haloferacaceae</taxon>
        <taxon>Halalkaliarchaeum</taxon>
    </lineage>
</organism>
<dbReference type="Pfam" id="PF00534">
    <property type="entry name" value="Glycos_transf_1"/>
    <property type="match status" value="1"/>
</dbReference>
<dbReference type="SUPFAM" id="SSF53756">
    <property type="entry name" value="UDP-Glycosyltransferase/glycogen phosphorylase"/>
    <property type="match status" value="1"/>
</dbReference>
<evidence type="ECO:0000259" key="1">
    <source>
        <dbReference type="Pfam" id="PF00534"/>
    </source>
</evidence>
<keyword evidence="4" id="KW-1185">Reference proteome</keyword>
<dbReference type="InterPro" id="IPR001296">
    <property type="entry name" value="Glyco_trans_1"/>
</dbReference>
<dbReference type="KEGG" id="hdf:AArcSl_0533"/>
<sequence>MRVAFVSMETTHHGETPARRRTRRTARLLADRGHDVTVLSAKWWDGRFREFDDDGITYRAIVDRPSRRGFASKLPLAIQRLDPEVVQAVVTPPLGAAAAGVACRLKRLPLLLDWWDVDPGAGGPYRRAIRGASRVLTPSRTVKTQVRERGANDSDVRVVPESIDYSLVRSADVDDRFDVVYSRPLDADANVETLLLALAELRRRDWRVAVVGDGPARDDVEETAADLRIDDRVEFLGSLPIEKRVEIFKGTHVFAQTARYEPFAHDLLWALACGCVGLVEYQADSSAHELVEGRGRSTLVTSPQELADEIVAAGSLERRSVDDRFEEYDRRAVLEQYLDCYRDEIEAYGLF</sequence>
<evidence type="ECO:0000313" key="4">
    <source>
        <dbReference type="Proteomes" id="UP000263012"/>
    </source>
</evidence>
<accession>A0A343TGG2</accession>
<keyword evidence="3" id="KW-0808">Transferase</keyword>
<dbReference type="GO" id="GO:0016757">
    <property type="term" value="F:glycosyltransferase activity"/>
    <property type="evidence" value="ECO:0007669"/>
    <property type="project" value="InterPro"/>
</dbReference>
<evidence type="ECO:0000313" key="3">
    <source>
        <dbReference type="EMBL" id="AUX08184.1"/>
    </source>
</evidence>
<feature type="domain" description="Glycosyltransferase subfamily 4-like N-terminal" evidence="2">
    <location>
        <begin position="20"/>
        <end position="165"/>
    </location>
</feature>
<evidence type="ECO:0000259" key="2">
    <source>
        <dbReference type="Pfam" id="PF13439"/>
    </source>
</evidence>
<dbReference type="InterPro" id="IPR028098">
    <property type="entry name" value="Glyco_trans_4-like_N"/>
</dbReference>
<dbReference type="PANTHER" id="PTHR12526:SF630">
    <property type="entry name" value="GLYCOSYLTRANSFERASE"/>
    <property type="match status" value="1"/>
</dbReference>
<dbReference type="GeneID" id="37876870"/>
<dbReference type="Gene3D" id="3.40.50.2000">
    <property type="entry name" value="Glycogen Phosphorylase B"/>
    <property type="match status" value="2"/>
</dbReference>
<dbReference type="PANTHER" id="PTHR12526">
    <property type="entry name" value="GLYCOSYLTRANSFERASE"/>
    <property type="match status" value="1"/>
</dbReference>
<dbReference type="Proteomes" id="UP000263012">
    <property type="component" value="Chromosome"/>
</dbReference>
<reference evidence="4" key="1">
    <citation type="submission" date="2017-11" db="EMBL/GenBank/DDBJ databases">
        <title>Phenotypic and genomic properties of facultatively anaerobic sulfur-reducing natronoarchaea from hypersaline soda lakes.</title>
        <authorList>
            <person name="Sorokin D.Y."/>
            <person name="Kublanov I.V."/>
            <person name="Roman P."/>
            <person name="Sinninghe Damste J.S."/>
            <person name="Golyshin P.N."/>
            <person name="Rojo D."/>
            <person name="Ciordia S."/>
            <person name="Mena M.D.C."/>
            <person name="Ferrer M."/>
            <person name="Messina E."/>
            <person name="Smedile F."/>
            <person name="La Spada G."/>
            <person name="La Cono V."/>
            <person name="Yakimov M.M."/>
        </authorList>
    </citation>
    <scope>NUCLEOTIDE SEQUENCE [LARGE SCALE GENOMIC DNA]</scope>
    <source>
        <strain evidence="4">AArc-Sl</strain>
    </source>
</reference>
<protein>
    <submittedName>
        <fullName evidence="3">Glycosyl transferase family 1</fullName>
    </submittedName>
</protein>
<dbReference type="RefSeq" id="WP_119814650.1">
    <property type="nucleotide sequence ID" value="NZ_CP025066.1"/>
</dbReference>
<proteinExistence type="predicted"/>
<dbReference type="EMBL" id="CP025066">
    <property type="protein sequence ID" value="AUX08184.1"/>
    <property type="molecule type" value="Genomic_DNA"/>
</dbReference>
<feature type="domain" description="Glycosyl transferase family 1" evidence="1">
    <location>
        <begin position="174"/>
        <end position="311"/>
    </location>
</feature>
<gene>
    <name evidence="3" type="ORF">AArcSl_0533</name>
</gene>
<dbReference type="OrthoDB" id="132546at2157"/>
<dbReference type="AlphaFoldDB" id="A0A343TGG2"/>